<dbReference type="EMBL" id="CABVLU010000005">
    <property type="protein sequence ID" value="VVT57813.1"/>
    <property type="molecule type" value="Genomic_DNA"/>
</dbReference>
<evidence type="ECO:0000256" key="1">
    <source>
        <dbReference type="SAM" id="MobiDB-lite"/>
    </source>
</evidence>
<proteinExistence type="predicted"/>
<feature type="compositionally biased region" description="Low complexity" evidence="1">
    <location>
        <begin position="88"/>
        <end position="98"/>
    </location>
</feature>
<protein>
    <submittedName>
        <fullName evidence="2">Uncharacterized protein</fullName>
    </submittedName>
</protein>
<accession>A0A5E8C2I3</accession>
<dbReference type="Proteomes" id="UP000398389">
    <property type="component" value="Unassembled WGS sequence"/>
</dbReference>
<evidence type="ECO:0000313" key="2">
    <source>
        <dbReference type="EMBL" id="VVT57813.1"/>
    </source>
</evidence>
<sequence>MCIYLNYKYPCGHKHTVIVNRCEYGSAGLVDHCVPEIISHKYEFNCGQCTPTTHSSLSANKPRPPVINTAVANSITTNPASAGSSPITPRSSTASSMAPPTPPPSSPIIFSTHYRPRR</sequence>
<name>A0A5E8C2I3_9ASCO</name>
<keyword evidence="3" id="KW-1185">Reference proteome</keyword>
<dbReference type="GeneID" id="43584696"/>
<dbReference type="AlphaFoldDB" id="A0A5E8C2I3"/>
<dbReference type="RefSeq" id="XP_031856487.1">
    <property type="nucleotide sequence ID" value="XM_032000596.1"/>
</dbReference>
<feature type="region of interest" description="Disordered" evidence="1">
    <location>
        <begin position="75"/>
        <end position="118"/>
    </location>
</feature>
<reference evidence="2 3" key="1">
    <citation type="submission" date="2019-09" db="EMBL/GenBank/DDBJ databases">
        <authorList>
            <person name="Brejova B."/>
        </authorList>
    </citation>
    <scope>NUCLEOTIDE SEQUENCE [LARGE SCALE GENOMIC DNA]</scope>
</reference>
<evidence type="ECO:0000313" key="3">
    <source>
        <dbReference type="Proteomes" id="UP000398389"/>
    </source>
</evidence>
<organism evidence="2 3">
    <name type="scientific">Magnusiomyces paraingens</name>
    <dbReference type="NCBI Taxonomy" id="2606893"/>
    <lineage>
        <taxon>Eukaryota</taxon>
        <taxon>Fungi</taxon>
        <taxon>Dikarya</taxon>
        <taxon>Ascomycota</taxon>
        <taxon>Saccharomycotina</taxon>
        <taxon>Dipodascomycetes</taxon>
        <taxon>Dipodascales</taxon>
        <taxon>Dipodascaceae</taxon>
        <taxon>Magnusiomyces</taxon>
    </lineage>
</organism>
<feature type="compositionally biased region" description="Polar residues" evidence="1">
    <location>
        <begin position="75"/>
        <end position="87"/>
    </location>
</feature>
<gene>
    <name evidence="2" type="ORF">SAPINGB_P005882</name>
</gene>